<evidence type="ECO:0000259" key="2">
    <source>
        <dbReference type="Pfam" id="PF20167"/>
    </source>
</evidence>
<dbReference type="Proteomes" id="UP001604336">
    <property type="component" value="Unassembled WGS sequence"/>
</dbReference>
<evidence type="ECO:0000313" key="3">
    <source>
        <dbReference type="EMBL" id="KAL2533006.1"/>
    </source>
</evidence>
<feature type="region of interest" description="Disordered" evidence="1">
    <location>
        <begin position="197"/>
        <end position="233"/>
    </location>
</feature>
<evidence type="ECO:0000256" key="1">
    <source>
        <dbReference type="SAM" id="MobiDB-lite"/>
    </source>
</evidence>
<feature type="compositionally biased region" description="Acidic residues" evidence="1">
    <location>
        <begin position="206"/>
        <end position="216"/>
    </location>
</feature>
<gene>
    <name evidence="3" type="ORF">Adt_06357</name>
</gene>
<sequence length="301" mass="34503">MPQTKMVSKRLRERPPSLFSENEAPSTKNWIDKYPIHIVQKQFFTLKDITLLKRVLVSPEKHFEEATRLSTNQLTLSCRVLHNIISHIIIPRKGHLDEVNHFDVFLLDSILVGCKLDFPYIMLNHMNTVYRAHRPIGLPYGMILTKIFQHFEVSFCDEVVLSPKPIDTINIRTLRRIKIFKEDRHWVAKSRGFDDESGLSTLPFEGGEEMDADEDDPPPRPRSHRPSFSTSGFTSTEDHFNLINGRIDSLTSMVEGLYHTAEGLCNTMGTLQQSMDGKTLVFQALHSRLDSMIPPPPPPET</sequence>
<protein>
    <recommendedName>
        <fullName evidence="2">Putative plant transposon protein domain-containing protein</fullName>
    </recommendedName>
</protein>
<proteinExistence type="predicted"/>
<accession>A0ABD1V6R2</accession>
<dbReference type="EMBL" id="JBFOLK010000002">
    <property type="protein sequence ID" value="KAL2533006.1"/>
    <property type="molecule type" value="Genomic_DNA"/>
</dbReference>
<dbReference type="InterPro" id="IPR046796">
    <property type="entry name" value="Transposase_32_dom"/>
</dbReference>
<organism evidence="3 4">
    <name type="scientific">Abeliophyllum distichum</name>
    <dbReference type="NCBI Taxonomy" id="126358"/>
    <lineage>
        <taxon>Eukaryota</taxon>
        <taxon>Viridiplantae</taxon>
        <taxon>Streptophyta</taxon>
        <taxon>Embryophyta</taxon>
        <taxon>Tracheophyta</taxon>
        <taxon>Spermatophyta</taxon>
        <taxon>Magnoliopsida</taxon>
        <taxon>eudicotyledons</taxon>
        <taxon>Gunneridae</taxon>
        <taxon>Pentapetalae</taxon>
        <taxon>asterids</taxon>
        <taxon>lamiids</taxon>
        <taxon>Lamiales</taxon>
        <taxon>Oleaceae</taxon>
        <taxon>Forsythieae</taxon>
        <taxon>Abeliophyllum</taxon>
    </lineage>
</organism>
<dbReference type="Pfam" id="PF20167">
    <property type="entry name" value="Transposase_32"/>
    <property type="match status" value="1"/>
</dbReference>
<feature type="domain" description="Putative plant transposon protein" evidence="2">
    <location>
        <begin position="45"/>
        <end position="153"/>
    </location>
</feature>
<feature type="region of interest" description="Disordered" evidence="1">
    <location>
        <begin position="1"/>
        <end position="24"/>
    </location>
</feature>
<keyword evidence="4" id="KW-1185">Reference proteome</keyword>
<name>A0ABD1V6R2_9LAMI</name>
<reference evidence="4" key="1">
    <citation type="submission" date="2024-07" db="EMBL/GenBank/DDBJ databases">
        <title>Two chromosome-level genome assemblies of Korean endemic species Abeliophyllum distichum and Forsythia ovata (Oleaceae).</title>
        <authorList>
            <person name="Jang H."/>
        </authorList>
    </citation>
    <scope>NUCLEOTIDE SEQUENCE [LARGE SCALE GENOMIC DNA]</scope>
</reference>
<dbReference type="AlphaFoldDB" id="A0ABD1V6R2"/>
<comment type="caution">
    <text evidence="3">The sequence shown here is derived from an EMBL/GenBank/DDBJ whole genome shotgun (WGS) entry which is preliminary data.</text>
</comment>
<evidence type="ECO:0000313" key="4">
    <source>
        <dbReference type="Proteomes" id="UP001604336"/>
    </source>
</evidence>